<protein>
    <recommendedName>
        <fullName evidence="4">Lipoprotein</fullName>
    </recommendedName>
</protein>
<dbReference type="Proteomes" id="UP001348817">
    <property type="component" value="Plasmid pFA2"/>
</dbReference>
<keyword evidence="3" id="KW-1185">Reference proteome</keyword>
<sequence>MIRLKISGLLLIALILSLYLASCSSDNDDEGTTKNSVTLNDASYTLSDGLFIDYGAGQTHYNKDFYVIDGQFVQQTTNGSNGYDVENAKLMIVAEMYSLGTEKFVPGTFEYIDGQTATPDDVKDISFFYPALAVIDSNDDGKFTQTDTSFPIKGGKVTVSGTSPNYEVSYEVTLDNGKTMKGSFSGAFKSIDATGTGTAARSHSDKNVFSVFR</sequence>
<reference evidence="2 3" key="1">
    <citation type="submission" date="2021-12" db="EMBL/GenBank/DDBJ databases">
        <title>Genome sequencing of bacteria with rrn-lacking chromosome and rrn-plasmid.</title>
        <authorList>
            <person name="Anda M."/>
            <person name="Iwasaki W."/>
        </authorList>
    </citation>
    <scope>NUCLEOTIDE SEQUENCE [LARGE SCALE GENOMIC DNA]</scope>
    <source>
        <strain evidence="2 3">DSM 100852</strain>
        <plasmid evidence="2 3">pFA2</plasmid>
    </source>
</reference>
<dbReference type="RefSeq" id="WP_338395190.1">
    <property type="nucleotide sequence ID" value="NZ_AP025316.1"/>
</dbReference>
<dbReference type="KEGG" id="fax:FUAX_42220"/>
<proteinExistence type="predicted"/>
<evidence type="ECO:0000313" key="2">
    <source>
        <dbReference type="EMBL" id="BDD11790.1"/>
    </source>
</evidence>
<organism evidence="2 3">
    <name type="scientific">Fulvitalea axinellae</name>
    <dbReference type="NCBI Taxonomy" id="1182444"/>
    <lineage>
        <taxon>Bacteria</taxon>
        <taxon>Pseudomonadati</taxon>
        <taxon>Bacteroidota</taxon>
        <taxon>Cytophagia</taxon>
        <taxon>Cytophagales</taxon>
        <taxon>Persicobacteraceae</taxon>
        <taxon>Fulvitalea</taxon>
    </lineage>
</organism>
<dbReference type="AlphaFoldDB" id="A0AAU9DGV1"/>
<evidence type="ECO:0008006" key="4">
    <source>
        <dbReference type="Google" id="ProtNLM"/>
    </source>
</evidence>
<geneLocation type="plasmid" evidence="2 3">
    <name>pFA2</name>
</geneLocation>
<feature type="signal peptide" evidence="1">
    <location>
        <begin position="1"/>
        <end position="21"/>
    </location>
</feature>
<evidence type="ECO:0000256" key="1">
    <source>
        <dbReference type="SAM" id="SignalP"/>
    </source>
</evidence>
<dbReference type="EMBL" id="AP025316">
    <property type="protein sequence ID" value="BDD11790.1"/>
    <property type="molecule type" value="Genomic_DNA"/>
</dbReference>
<name>A0AAU9DGV1_9BACT</name>
<keyword evidence="1" id="KW-0732">Signal</keyword>
<keyword evidence="2" id="KW-0614">Plasmid</keyword>
<feature type="chain" id="PRO_5043381245" description="Lipoprotein" evidence="1">
    <location>
        <begin position="22"/>
        <end position="213"/>
    </location>
</feature>
<accession>A0AAU9DGV1</accession>
<evidence type="ECO:0000313" key="3">
    <source>
        <dbReference type="Proteomes" id="UP001348817"/>
    </source>
</evidence>
<gene>
    <name evidence="2" type="ORF">FUAX_42220</name>
</gene>